<evidence type="ECO:0000313" key="2">
    <source>
        <dbReference type="EMBL" id="TPW74636.1"/>
    </source>
</evidence>
<dbReference type="Pfam" id="PF02518">
    <property type="entry name" value="HATPase_c"/>
    <property type="match status" value="1"/>
</dbReference>
<comment type="caution">
    <text evidence="2">The sequence shown here is derived from an EMBL/GenBank/DDBJ whole genome shotgun (WGS) entry which is preliminary data.</text>
</comment>
<protein>
    <submittedName>
        <fullName evidence="2">Sensor histidine kinase</fullName>
    </submittedName>
</protein>
<dbReference type="RefSeq" id="WP_141164274.1">
    <property type="nucleotide sequence ID" value="NZ_VHQG01000004.1"/>
</dbReference>
<dbReference type="Proteomes" id="UP000316252">
    <property type="component" value="Unassembled WGS sequence"/>
</dbReference>
<gene>
    <name evidence="2" type="ORF">FJ657_13705</name>
</gene>
<keyword evidence="2" id="KW-0418">Kinase</keyword>
<dbReference type="InterPro" id="IPR003594">
    <property type="entry name" value="HATPase_dom"/>
</dbReference>
<dbReference type="EMBL" id="VHQG01000004">
    <property type="protein sequence ID" value="TPW74636.1"/>
    <property type="molecule type" value="Genomic_DNA"/>
</dbReference>
<dbReference type="OrthoDB" id="5144596at2"/>
<proteinExistence type="predicted"/>
<dbReference type="InterPro" id="IPR036890">
    <property type="entry name" value="HATPase_C_sf"/>
</dbReference>
<keyword evidence="3" id="KW-1185">Reference proteome</keyword>
<dbReference type="SMART" id="SM00387">
    <property type="entry name" value="HATPase_c"/>
    <property type="match status" value="1"/>
</dbReference>
<organism evidence="2 3">
    <name type="scientific">Schumannella soli</name>
    <dbReference type="NCBI Taxonomy" id="2590779"/>
    <lineage>
        <taxon>Bacteria</taxon>
        <taxon>Bacillati</taxon>
        <taxon>Actinomycetota</taxon>
        <taxon>Actinomycetes</taxon>
        <taxon>Micrococcales</taxon>
        <taxon>Microbacteriaceae</taxon>
        <taxon>Schumannella</taxon>
    </lineage>
</organism>
<name>A0A506XWQ2_9MICO</name>
<evidence type="ECO:0000259" key="1">
    <source>
        <dbReference type="SMART" id="SM00387"/>
    </source>
</evidence>
<accession>A0A506XWQ2</accession>
<dbReference type="Gene3D" id="3.30.565.10">
    <property type="entry name" value="Histidine kinase-like ATPase, C-terminal domain"/>
    <property type="match status" value="1"/>
</dbReference>
<dbReference type="AlphaFoldDB" id="A0A506XWQ2"/>
<keyword evidence="2" id="KW-0808">Transferase</keyword>
<evidence type="ECO:0000313" key="3">
    <source>
        <dbReference type="Proteomes" id="UP000316252"/>
    </source>
</evidence>
<reference evidence="2 3" key="1">
    <citation type="submission" date="2019-06" db="EMBL/GenBank/DDBJ databases">
        <authorList>
            <person name="Li F."/>
        </authorList>
    </citation>
    <scope>NUCLEOTIDE SEQUENCE [LARGE SCALE GENOMIC DNA]</scope>
    <source>
        <strain evidence="2 3">10F1D-1</strain>
    </source>
</reference>
<dbReference type="GO" id="GO:0016301">
    <property type="term" value="F:kinase activity"/>
    <property type="evidence" value="ECO:0007669"/>
    <property type="project" value="UniProtKB-KW"/>
</dbReference>
<sequence length="321" mass="35657">MVFGVLATGTTSQSSRLRNRLRQEPSRRVQAKQVTTAIDSARELGVGINADFDYLREQMLNELIEDPRIHSALAAQLRQSFDKNIQQSHDFLQLAKLVRGHAEGLLREKSPDRPLSEAAQFAPTEGSIFYAAQLMIRKLDSLAFLEDPMRSRDDVDTFTFHSVFRTYTLIYQWQAREREITLKLDGGSWGTCTYNKNAIGAVLQGILDNLVKYAPPGSTAAMRLDERRDRVIASFTSLGPIILESERSAIFLPGVRGSAPIAASVDGQGIGLATAHQISETLGLKLSVTQSETADGKYRDYYSTTFSFEVELDAPPPTPRE</sequence>
<feature type="domain" description="Histidine kinase/HSP90-like ATPase" evidence="1">
    <location>
        <begin position="194"/>
        <end position="314"/>
    </location>
</feature>
<dbReference type="SUPFAM" id="SSF55874">
    <property type="entry name" value="ATPase domain of HSP90 chaperone/DNA topoisomerase II/histidine kinase"/>
    <property type="match status" value="1"/>
</dbReference>